<reference evidence="1" key="1">
    <citation type="submission" date="2021-05" db="EMBL/GenBank/DDBJ databases">
        <authorList>
            <person name="Scholz U."/>
            <person name="Mascher M."/>
            <person name="Fiebig A."/>
        </authorList>
    </citation>
    <scope>NUCLEOTIDE SEQUENCE [LARGE SCALE GENOMIC DNA]</scope>
</reference>
<organism evidence="1 2">
    <name type="scientific">Avena sativa</name>
    <name type="common">Oat</name>
    <dbReference type="NCBI Taxonomy" id="4498"/>
    <lineage>
        <taxon>Eukaryota</taxon>
        <taxon>Viridiplantae</taxon>
        <taxon>Streptophyta</taxon>
        <taxon>Embryophyta</taxon>
        <taxon>Tracheophyta</taxon>
        <taxon>Spermatophyta</taxon>
        <taxon>Magnoliopsida</taxon>
        <taxon>Liliopsida</taxon>
        <taxon>Poales</taxon>
        <taxon>Poaceae</taxon>
        <taxon>BOP clade</taxon>
        <taxon>Pooideae</taxon>
        <taxon>Poodae</taxon>
        <taxon>Poeae</taxon>
        <taxon>Poeae Chloroplast Group 1 (Aveneae type)</taxon>
        <taxon>Aveninae</taxon>
        <taxon>Avena</taxon>
    </lineage>
</organism>
<dbReference type="Proteomes" id="UP001732700">
    <property type="component" value="Chromosome 7A"/>
</dbReference>
<keyword evidence="2" id="KW-1185">Reference proteome</keyword>
<sequence>MRRLRSRAKAASPSAPTPPPAPQTPVAAAEMETGGFSATPAPSPSASASLGLRSSAADDGSLKSPATGTGTPRRSLRLSGAASPNTHTVGSSVRGGASSGAGSRSGGKRRGRPRVSTLVAAAAAASPKDVELGSDGGGGGEVRDLGGGGGCSVQGSLQSGSLPAKRLMEPYADVSVEIGIGSDGGVGSGHKVYDEMLHQDAETTAKRHKSVLVPGPDYVPDSESDGDKDCVLPPKSCTSVLTGVANYVPDSESDKEDCVLPGVGGMKMTVHLSASPDMIDLNVVPMGSHMTDEGRRDGSERAAEGEIGEDNNRNGDLSSGESMQMRNSAEEAAGGIVKSLASPTGISATAQAYADMNTSEDLLRHESRNKGEGKGKLVLGNNDSGAAESVGVRAGARTRKFSHDDKGKGKMVVEEGLLPQSLSDDEMDLKPVVPEENQSFSRAVDDPAEPLWRQAARERAIKLAPKFAFFKAEEDVHSDADDEELEPLADTKDWPGPYSTAMRIIDDRDAKLRARELNPSKLDDSADNAILWTPLKDKKTPLRPVPSLTSLCLRTLANNVEGIESLGGISEELKHKLLMELCRSRKMNTHLLTELLCDNPVTLQLSECSWLNEDDFMSIFGKCVTESLEVLQLDLSGRCMPDYILPVTLAKGPNCMPLLRKISLMGNYRLSDSGLDTIISAAPSLSSLNLSECSRLTSTGIENLANRLCSVLRELYIDDCLNVEAMVILPALQKIKHLEVLSMSGIQSVCDKFVNELIPIHGSNMRELAFAGCLKLTSSSIKTIGVNCPHLSSLDLRNLNRLRDSAMRHLRDGCRLIKKLKLQKNTFSDEAVSRFLEESGGCLTELSLNNVEKVGNLTARAIALKCSMHLEVLDLSFCRDLTDEALGLIADSCSSLRILKLFGCTQITDFFLKGHSNSLVKIIGIKGSILEQMDRL</sequence>
<evidence type="ECO:0000313" key="1">
    <source>
        <dbReference type="EnsemblPlants" id="AVESA.00010b.r2.7AG1225700.2.CDS"/>
    </source>
</evidence>
<name>A0ACD5ZPK9_AVESA</name>
<accession>A0ACD5ZPK9</accession>
<proteinExistence type="predicted"/>
<evidence type="ECO:0000313" key="2">
    <source>
        <dbReference type="Proteomes" id="UP001732700"/>
    </source>
</evidence>
<dbReference type="EnsemblPlants" id="AVESA.00010b.r2.7AG1225700.2">
    <property type="protein sequence ID" value="AVESA.00010b.r2.7AG1225700.2.CDS"/>
    <property type="gene ID" value="AVESA.00010b.r2.7AG1225700"/>
</dbReference>
<reference evidence="1" key="2">
    <citation type="submission" date="2025-09" db="UniProtKB">
        <authorList>
            <consortium name="EnsemblPlants"/>
        </authorList>
    </citation>
    <scope>IDENTIFICATION</scope>
</reference>
<protein>
    <submittedName>
        <fullName evidence="1">Uncharacterized protein</fullName>
    </submittedName>
</protein>